<organism evidence="1">
    <name type="scientific">Nothobranchius furzeri</name>
    <name type="common">Turquoise killifish</name>
    <dbReference type="NCBI Taxonomy" id="105023"/>
    <lineage>
        <taxon>Eukaryota</taxon>
        <taxon>Metazoa</taxon>
        <taxon>Chordata</taxon>
        <taxon>Craniata</taxon>
        <taxon>Vertebrata</taxon>
        <taxon>Euteleostomi</taxon>
        <taxon>Actinopterygii</taxon>
        <taxon>Neopterygii</taxon>
        <taxon>Teleostei</taxon>
        <taxon>Neoteleostei</taxon>
        <taxon>Acanthomorphata</taxon>
        <taxon>Ovalentaria</taxon>
        <taxon>Atherinomorphae</taxon>
        <taxon>Cyprinodontiformes</taxon>
        <taxon>Nothobranchiidae</taxon>
        <taxon>Nothobranchius</taxon>
    </lineage>
</organism>
<dbReference type="EMBL" id="HAEJ01001454">
    <property type="protein sequence ID" value="SBS41911.1"/>
    <property type="molecule type" value="Transcribed_RNA"/>
</dbReference>
<gene>
    <name evidence="1" type="primary">ZNF862</name>
</gene>
<dbReference type="AlphaFoldDB" id="A0A1A8U2W4"/>
<feature type="non-terminal residue" evidence="1">
    <location>
        <position position="1"/>
    </location>
</feature>
<protein>
    <submittedName>
        <fullName evidence="1">Zinc finger protein 862</fullName>
    </submittedName>
</protein>
<reference evidence="1" key="2">
    <citation type="submission" date="2016-06" db="EMBL/GenBank/DDBJ databases">
        <title>The genome of a short-lived fish provides insights into sex chromosome evolution and the genetic control of aging.</title>
        <authorList>
            <person name="Reichwald K."/>
            <person name="Felder M."/>
            <person name="Petzold A."/>
            <person name="Koch P."/>
            <person name="Groth M."/>
            <person name="Platzer M."/>
        </authorList>
    </citation>
    <scope>NUCLEOTIDE SEQUENCE</scope>
    <source>
        <tissue evidence="1">Brain</tissue>
    </source>
</reference>
<proteinExistence type="predicted"/>
<name>A0A1A8U2W4_NOTFU</name>
<accession>A0A1A8U2W4</accession>
<sequence>HMKAEKTALANTATVGESPAAKALVALTKAQQDKLEKLFRTARAIAKKGRPYTDFSWMCE</sequence>
<reference evidence="1" key="1">
    <citation type="submission" date="2016-05" db="EMBL/GenBank/DDBJ databases">
        <authorList>
            <person name="Lavstsen T."/>
            <person name="Jespersen J.S."/>
        </authorList>
    </citation>
    <scope>NUCLEOTIDE SEQUENCE</scope>
    <source>
        <tissue evidence="1">Brain</tissue>
    </source>
</reference>
<evidence type="ECO:0000313" key="1">
    <source>
        <dbReference type="EMBL" id="SBS41911.1"/>
    </source>
</evidence>